<dbReference type="OrthoDB" id="2051438at2"/>
<evidence type="ECO:0000256" key="1">
    <source>
        <dbReference type="SAM" id="MobiDB-lite"/>
    </source>
</evidence>
<feature type="region of interest" description="Disordered" evidence="1">
    <location>
        <begin position="1"/>
        <end position="47"/>
    </location>
</feature>
<dbReference type="AlphaFoldDB" id="A0A1I7J7D2"/>
<dbReference type="EMBL" id="FPBL01000015">
    <property type="protein sequence ID" value="SFU81095.1"/>
    <property type="molecule type" value="Genomic_DNA"/>
</dbReference>
<proteinExistence type="predicted"/>
<evidence type="ECO:0000313" key="2">
    <source>
        <dbReference type="EMBL" id="SFU81095.1"/>
    </source>
</evidence>
<feature type="compositionally biased region" description="Polar residues" evidence="1">
    <location>
        <begin position="1"/>
        <end position="15"/>
    </location>
</feature>
<gene>
    <name evidence="2" type="ORF">SAMN05216339_11526</name>
</gene>
<evidence type="ECO:0000313" key="3">
    <source>
        <dbReference type="Proteomes" id="UP000183926"/>
    </source>
</evidence>
<dbReference type="RefSeq" id="WP_074929461.1">
    <property type="nucleotide sequence ID" value="NZ_FPBL01000015.1"/>
</dbReference>
<protein>
    <submittedName>
        <fullName evidence="2">Uncharacterized protein</fullName>
    </submittedName>
</protein>
<accession>A0A1I7J7D2</accession>
<name>A0A1I7J7D2_9PROT</name>
<organism evidence="2 3">
    <name type="scientific">Nitrosomonas eutropha</name>
    <dbReference type="NCBI Taxonomy" id="916"/>
    <lineage>
        <taxon>Bacteria</taxon>
        <taxon>Pseudomonadati</taxon>
        <taxon>Pseudomonadota</taxon>
        <taxon>Betaproteobacteria</taxon>
        <taxon>Nitrosomonadales</taxon>
        <taxon>Nitrosomonadaceae</taxon>
        <taxon>Nitrosomonas</taxon>
    </lineage>
</organism>
<reference evidence="2 3" key="1">
    <citation type="submission" date="2016-10" db="EMBL/GenBank/DDBJ databases">
        <authorList>
            <person name="de Groot N.N."/>
        </authorList>
    </citation>
    <scope>NUCLEOTIDE SEQUENCE [LARGE SCALE GENOMIC DNA]</scope>
    <source>
        <strain evidence="2 3">Nm24</strain>
    </source>
</reference>
<dbReference type="Proteomes" id="UP000183926">
    <property type="component" value="Unassembled WGS sequence"/>
</dbReference>
<sequence>MRRTRSQGFPATHQSPRAAPIQPAARTERKGRSGHQRNAARGKNEWDASAKQLHDAIHLLVVCWGSPPGQALLEIKTKLERFSDRPPFASQVKAINTIIGKDARNRTLVKMVNDLAKNNSIKTYEFSLLVITCIYNWINLHSMQF</sequence>